<keyword evidence="2" id="KW-1185">Reference proteome</keyword>
<reference evidence="1 2" key="1">
    <citation type="submission" date="2018-11" db="EMBL/GenBank/DDBJ databases">
        <authorList>
            <consortium name="Pathogen Informatics"/>
        </authorList>
    </citation>
    <scope>NUCLEOTIDE SEQUENCE [LARGE SCALE GENOMIC DNA]</scope>
</reference>
<organism evidence="1 2">
    <name type="scientific">Cylicostephanus goldi</name>
    <name type="common">Nematode worm</name>
    <dbReference type="NCBI Taxonomy" id="71465"/>
    <lineage>
        <taxon>Eukaryota</taxon>
        <taxon>Metazoa</taxon>
        <taxon>Ecdysozoa</taxon>
        <taxon>Nematoda</taxon>
        <taxon>Chromadorea</taxon>
        <taxon>Rhabditida</taxon>
        <taxon>Rhabditina</taxon>
        <taxon>Rhabditomorpha</taxon>
        <taxon>Strongyloidea</taxon>
        <taxon>Strongylidae</taxon>
        <taxon>Cylicostephanus</taxon>
    </lineage>
</organism>
<sequence length="39" mass="4364">MIVWVNTTVLMVGMLKAWVLLGQRRGRVTARPTIAKPSL</sequence>
<protein>
    <submittedName>
        <fullName evidence="1">Uncharacterized protein</fullName>
    </submittedName>
</protein>
<evidence type="ECO:0000313" key="2">
    <source>
        <dbReference type="Proteomes" id="UP000271889"/>
    </source>
</evidence>
<dbReference type="Proteomes" id="UP000271889">
    <property type="component" value="Unassembled WGS sequence"/>
</dbReference>
<accession>A0A3P7N6L4</accession>
<proteinExistence type="predicted"/>
<evidence type="ECO:0000313" key="1">
    <source>
        <dbReference type="EMBL" id="VDN30127.1"/>
    </source>
</evidence>
<gene>
    <name evidence="1" type="ORF">CGOC_LOCUS11456</name>
</gene>
<dbReference type="EMBL" id="UYRV01116515">
    <property type="protein sequence ID" value="VDN30127.1"/>
    <property type="molecule type" value="Genomic_DNA"/>
</dbReference>
<dbReference type="AlphaFoldDB" id="A0A3P7N6L4"/>
<name>A0A3P7N6L4_CYLGO</name>